<organism evidence="1 2">
    <name type="scientific">Gossypium barbadense</name>
    <name type="common">Sea Island cotton</name>
    <name type="synonym">Hibiscus barbadensis</name>
    <dbReference type="NCBI Taxonomy" id="3634"/>
    <lineage>
        <taxon>Eukaryota</taxon>
        <taxon>Viridiplantae</taxon>
        <taxon>Streptophyta</taxon>
        <taxon>Embryophyta</taxon>
        <taxon>Tracheophyta</taxon>
        <taxon>Spermatophyta</taxon>
        <taxon>Magnoliopsida</taxon>
        <taxon>eudicotyledons</taxon>
        <taxon>Gunneridae</taxon>
        <taxon>Pentapetalae</taxon>
        <taxon>rosids</taxon>
        <taxon>malvids</taxon>
        <taxon>Malvales</taxon>
        <taxon>Malvaceae</taxon>
        <taxon>Malvoideae</taxon>
        <taxon>Gossypium</taxon>
    </lineage>
</organism>
<name>A0A2P5WUS5_GOSBA</name>
<evidence type="ECO:0000313" key="1">
    <source>
        <dbReference type="EMBL" id="PPR94847.1"/>
    </source>
</evidence>
<evidence type="ECO:0000313" key="2">
    <source>
        <dbReference type="Proteomes" id="UP000239757"/>
    </source>
</evidence>
<dbReference type="OrthoDB" id="991855at2759"/>
<dbReference type="Proteomes" id="UP000239757">
    <property type="component" value="Unassembled WGS sequence"/>
</dbReference>
<dbReference type="AlphaFoldDB" id="A0A2P5WUS5"/>
<accession>A0A2P5WUS5</accession>
<dbReference type="EMBL" id="KZ666428">
    <property type="protein sequence ID" value="PPR94847.1"/>
    <property type="molecule type" value="Genomic_DNA"/>
</dbReference>
<sequence length="141" mass="15583">MADNIFSVATLQQTLCTPMAGETPKATPQPLTPFSAVVPAPFIAVHRLHIDLTLETIHEEENEEEINMELPQNSSSTDIFSLHLFLRSEEPLAVIRDAIKVADWVAKHANVEMCLEGWINHPPSSLVFILNKDGLTTLSIA</sequence>
<proteinExistence type="predicted"/>
<reference evidence="1 2" key="1">
    <citation type="submission" date="2015-01" db="EMBL/GenBank/DDBJ databases">
        <title>Genome of allotetraploid Gossypium barbadense reveals genomic plasticity and fiber elongation in cotton evolution.</title>
        <authorList>
            <person name="Chen X."/>
            <person name="Liu X."/>
            <person name="Zhao B."/>
            <person name="Zheng H."/>
            <person name="Hu Y."/>
            <person name="Lu G."/>
            <person name="Yang C."/>
            <person name="Chen J."/>
            <person name="Shan C."/>
            <person name="Zhang L."/>
            <person name="Zhou Y."/>
            <person name="Wang L."/>
            <person name="Guo W."/>
            <person name="Bai Y."/>
            <person name="Ruan J."/>
            <person name="Shangguan X."/>
            <person name="Mao Y."/>
            <person name="Jiang J."/>
            <person name="Zhu Y."/>
            <person name="Lei J."/>
            <person name="Kang H."/>
            <person name="Chen S."/>
            <person name="He X."/>
            <person name="Wang R."/>
            <person name="Wang Y."/>
            <person name="Chen J."/>
            <person name="Wang L."/>
            <person name="Yu S."/>
            <person name="Wang B."/>
            <person name="Wei J."/>
            <person name="Song S."/>
            <person name="Lu X."/>
            <person name="Gao Z."/>
            <person name="Gu W."/>
            <person name="Deng X."/>
            <person name="Ma D."/>
            <person name="Wang S."/>
            <person name="Liang W."/>
            <person name="Fang L."/>
            <person name="Cai C."/>
            <person name="Zhu X."/>
            <person name="Zhou B."/>
            <person name="Zhang Y."/>
            <person name="Chen Z."/>
            <person name="Xu S."/>
            <person name="Zhu R."/>
            <person name="Wang S."/>
            <person name="Zhang T."/>
            <person name="Zhao G."/>
        </authorList>
    </citation>
    <scope>NUCLEOTIDE SEQUENCE [LARGE SCALE GENOMIC DNA]</scope>
    <source>
        <strain evidence="2">cv. Xinhai21</strain>
        <tissue evidence="1">Leaf</tissue>
    </source>
</reference>
<protein>
    <submittedName>
        <fullName evidence="1">Uncharacterized protein</fullName>
    </submittedName>
</protein>
<gene>
    <name evidence="1" type="ORF">GOBAR_AA25826</name>
</gene>